<keyword evidence="2" id="KW-1185">Reference proteome</keyword>
<name>A0A0L6JWP7_9FIRM</name>
<dbReference type="RefSeq" id="WP_154673506.1">
    <property type="nucleotide sequence ID" value="NZ_JQKC01000040.1"/>
</dbReference>
<sequence>MGGILTKIGVISLTLISLLILGKAANLVDRDEVSKTYKFEDDDDD</sequence>
<dbReference type="Proteomes" id="UP000036923">
    <property type="component" value="Unassembled WGS sequence"/>
</dbReference>
<evidence type="ECO:0000313" key="2">
    <source>
        <dbReference type="Proteomes" id="UP000036923"/>
    </source>
</evidence>
<proteinExistence type="predicted"/>
<dbReference type="EMBL" id="LGTC01000001">
    <property type="protein sequence ID" value="KNY30271.1"/>
    <property type="molecule type" value="Genomic_DNA"/>
</dbReference>
<organism evidence="1 2">
    <name type="scientific">Pseudobacteroides cellulosolvens ATCC 35603 = DSM 2933</name>
    <dbReference type="NCBI Taxonomy" id="398512"/>
    <lineage>
        <taxon>Bacteria</taxon>
        <taxon>Bacillati</taxon>
        <taxon>Bacillota</taxon>
        <taxon>Clostridia</taxon>
        <taxon>Eubacteriales</taxon>
        <taxon>Oscillospiraceae</taxon>
        <taxon>Pseudobacteroides</taxon>
    </lineage>
</organism>
<gene>
    <name evidence="1" type="ORF">Bccel_5548</name>
</gene>
<comment type="caution">
    <text evidence="1">The sequence shown here is derived from an EMBL/GenBank/DDBJ whole genome shotgun (WGS) entry which is preliminary data.</text>
</comment>
<reference evidence="2" key="1">
    <citation type="submission" date="2015-07" db="EMBL/GenBank/DDBJ databases">
        <title>Near-Complete Genome Sequence of the Cellulolytic Bacterium Bacteroides (Pseudobacteroides) cellulosolvens ATCC 35603.</title>
        <authorList>
            <person name="Dassa B."/>
            <person name="Utturkar S.M."/>
            <person name="Klingeman D.M."/>
            <person name="Hurt R.A."/>
            <person name="Keller M."/>
            <person name="Xu J."/>
            <person name="Reddy Y.H.K."/>
            <person name="Borovok I."/>
            <person name="Grinberg I.R."/>
            <person name="Lamed R."/>
            <person name="Zhivin O."/>
            <person name="Bayer E.A."/>
            <person name="Brown S.D."/>
        </authorList>
    </citation>
    <scope>NUCLEOTIDE SEQUENCE [LARGE SCALE GENOMIC DNA]</scope>
    <source>
        <strain evidence="2">DSM 2933</strain>
    </source>
</reference>
<protein>
    <submittedName>
        <fullName evidence="1">Uncharacterized protein</fullName>
    </submittedName>
</protein>
<evidence type="ECO:0000313" key="1">
    <source>
        <dbReference type="EMBL" id="KNY30271.1"/>
    </source>
</evidence>
<dbReference type="STRING" id="398512.Bccel_5548"/>
<dbReference type="AlphaFoldDB" id="A0A0L6JWP7"/>
<accession>A0A0L6JWP7</accession>